<keyword evidence="2" id="KW-0812">Transmembrane</keyword>
<dbReference type="AlphaFoldDB" id="A0A269PDU8"/>
<feature type="compositionally biased region" description="Basic and acidic residues" evidence="1">
    <location>
        <begin position="726"/>
        <end position="738"/>
    </location>
</feature>
<feature type="region of interest" description="Disordered" evidence="1">
    <location>
        <begin position="168"/>
        <end position="193"/>
    </location>
</feature>
<keyword evidence="2" id="KW-1133">Transmembrane helix</keyword>
<dbReference type="SUPFAM" id="SSF55486">
    <property type="entry name" value="Metalloproteases ('zincins'), catalytic domain"/>
    <property type="match status" value="1"/>
</dbReference>
<evidence type="ECO:0000313" key="4">
    <source>
        <dbReference type="EMBL" id="PAJ69984.1"/>
    </source>
</evidence>
<feature type="signal peptide" evidence="3">
    <location>
        <begin position="1"/>
        <end position="28"/>
    </location>
</feature>
<evidence type="ECO:0000313" key="5">
    <source>
        <dbReference type="Proteomes" id="UP000215771"/>
    </source>
</evidence>
<evidence type="ECO:0000256" key="1">
    <source>
        <dbReference type="SAM" id="MobiDB-lite"/>
    </source>
</evidence>
<dbReference type="InterPro" id="IPR024079">
    <property type="entry name" value="MetalloPept_cat_dom_sf"/>
</dbReference>
<evidence type="ECO:0000256" key="3">
    <source>
        <dbReference type="SAM" id="SignalP"/>
    </source>
</evidence>
<dbReference type="Proteomes" id="UP000215771">
    <property type="component" value="Unassembled WGS sequence"/>
</dbReference>
<dbReference type="EMBL" id="NQMQ01000011">
    <property type="protein sequence ID" value="PAJ69984.1"/>
    <property type="molecule type" value="Genomic_DNA"/>
</dbReference>
<feature type="region of interest" description="Disordered" evidence="1">
    <location>
        <begin position="704"/>
        <end position="738"/>
    </location>
</feature>
<name>A0A269PDU8_9CORY</name>
<dbReference type="Gene3D" id="3.40.390.10">
    <property type="entry name" value="Collagenase (Catalytic Domain)"/>
    <property type="match status" value="1"/>
</dbReference>
<keyword evidence="2" id="KW-0472">Membrane</keyword>
<reference evidence="4 5" key="1">
    <citation type="submission" date="2017-08" db="EMBL/GenBank/DDBJ databases">
        <authorList>
            <person name="de Groot N.N."/>
        </authorList>
    </citation>
    <scope>NUCLEOTIDE SEQUENCE [LARGE SCALE GENOMIC DNA]</scope>
    <source>
        <strain evidence="4 5">NBT06-6</strain>
    </source>
</reference>
<accession>A0A269PDU8</accession>
<protein>
    <recommendedName>
        <fullName evidence="6">Peptidase M10 metallopeptidase domain-containing protein</fullName>
    </recommendedName>
</protein>
<dbReference type="RefSeq" id="WP_095276923.1">
    <property type="nucleotide sequence ID" value="NZ_CP047655.1"/>
</dbReference>
<feature type="region of interest" description="Disordered" evidence="1">
    <location>
        <begin position="534"/>
        <end position="555"/>
    </location>
</feature>
<sequence>MHTSLKTVAIALCASLTLGGVAVPQASAATEQREISVRVHGETPNAEQGRIDGEVRKDSRARLAYVHPAAAVGIHEFTVYSNIWIDGKNLAPNWGASTDVRKDGGADVITYTYTDARSDVEITRTFRIYGNRIDVDVRARNAGKQRRQVDIELANELQNPYQVSARETKADTYKVGPESEGYDTTVSFTDPNFSGTREQLTQEQSKGIGEGTPKLQAGEWIEVLDPGESVEARASVSVAAQESAIDTDGDGLRDEWELKGLKLEDGTELPIQNWGADPDRPDLFLQLNWMQAEWETLNCARKDDFAPTVKEFEQFAGCATANVNSYRPSTSTLRDLEDVFAKEGIALHIDAGETYQSASLAGYEEPHGGKTERFEQYYFQDKSQAQRLLDERNRLLGPRKAVFRLGIIGDKMAEGNRSSGVALVRDSAFYIADHKDMTTQEQLRNTIFHEFGHTLGLGHSGPEVPDNPLSGDVYVPEYKSVMNYLYQFSYFDYAKEPTDARVNACVKGGGCGEQSVTIPADWSNLDLPGFNIGQGNVTTGSGQLDDDDDQSEKTPRKLAENAAVANVGKAGFQMDTTASGDNGIVTASEENFATGTISNLGADAERFTLVANYPGGQRYTEEITLAGIKDKRSEREVRIPIRNANSISGPTLPVNVQIFNHSGESVFTDRYELSVLDYTAEEAERVLNDVLKSDASPQVKRMAKSKLDGVTDRAPAAATKLNTKTPTEKQAEKPARQQEEPVSAVAIVVAVLLALGGIAAAGAGWALSQGLI</sequence>
<feature type="compositionally biased region" description="Polar residues" evidence="1">
    <location>
        <begin position="182"/>
        <end position="193"/>
    </location>
</feature>
<proteinExistence type="predicted"/>
<evidence type="ECO:0000256" key="2">
    <source>
        <dbReference type="SAM" id="Phobius"/>
    </source>
</evidence>
<organism evidence="4 5">
    <name type="scientific">Corynebacterium hadale</name>
    <dbReference type="NCBI Taxonomy" id="2026255"/>
    <lineage>
        <taxon>Bacteria</taxon>
        <taxon>Bacillati</taxon>
        <taxon>Actinomycetota</taxon>
        <taxon>Actinomycetes</taxon>
        <taxon>Mycobacteriales</taxon>
        <taxon>Corynebacteriaceae</taxon>
        <taxon>Corynebacterium</taxon>
    </lineage>
</organism>
<evidence type="ECO:0008006" key="6">
    <source>
        <dbReference type="Google" id="ProtNLM"/>
    </source>
</evidence>
<comment type="caution">
    <text evidence="4">The sequence shown here is derived from an EMBL/GenBank/DDBJ whole genome shotgun (WGS) entry which is preliminary data.</text>
</comment>
<dbReference type="GO" id="GO:0008237">
    <property type="term" value="F:metallopeptidase activity"/>
    <property type="evidence" value="ECO:0007669"/>
    <property type="project" value="InterPro"/>
</dbReference>
<gene>
    <name evidence="4" type="ORF">CIG21_06005</name>
</gene>
<feature type="chain" id="PRO_5012989876" description="Peptidase M10 metallopeptidase domain-containing protein" evidence="3">
    <location>
        <begin position="29"/>
        <end position="772"/>
    </location>
</feature>
<keyword evidence="3" id="KW-0732">Signal</keyword>
<feature type="transmembrane region" description="Helical" evidence="2">
    <location>
        <begin position="744"/>
        <end position="767"/>
    </location>
</feature>